<accession>A0ABD2WT79</accession>
<organism evidence="9 10">
    <name type="scientific">Trichogramma kaykai</name>
    <dbReference type="NCBI Taxonomy" id="54128"/>
    <lineage>
        <taxon>Eukaryota</taxon>
        <taxon>Metazoa</taxon>
        <taxon>Ecdysozoa</taxon>
        <taxon>Arthropoda</taxon>
        <taxon>Hexapoda</taxon>
        <taxon>Insecta</taxon>
        <taxon>Pterygota</taxon>
        <taxon>Neoptera</taxon>
        <taxon>Endopterygota</taxon>
        <taxon>Hymenoptera</taxon>
        <taxon>Apocrita</taxon>
        <taxon>Proctotrupomorpha</taxon>
        <taxon>Chalcidoidea</taxon>
        <taxon>Trichogrammatidae</taxon>
        <taxon>Trichogramma</taxon>
    </lineage>
</organism>
<feature type="compositionally biased region" description="Basic and acidic residues" evidence="8">
    <location>
        <begin position="525"/>
        <end position="547"/>
    </location>
</feature>
<comment type="function">
    <text evidence="7">Involved in nucleolar processing of pre-18S ribosomal RNA.</text>
</comment>
<feature type="compositionally biased region" description="Basic and acidic residues" evidence="8">
    <location>
        <begin position="183"/>
        <end position="215"/>
    </location>
</feature>
<gene>
    <name evidence="9" type="ORF">TKK_009705</name>
</gene>
<feature type="compositionally biased region" description="Basic and acidic residues" evidence="8">
    <location>
        <begin position="576"/>
        <end position="598"/>
    </location>
</feature>
<evidence type="ECO:0000256" key="2">
    <source>
        <dbReference type="ARBA" id="ARBA00022517"/>
    </source>
</evidence>
<dbReference type="AlphaFoldDB" id="A0ABD2WT79"/>
<evidence type="ECO:0000256" key="1">
    <source>
        <dbReference type="ARBA" id="ARBA00004604"/>
    </source>
</evidence>
<feature type="region of interest" description="Disordered" evidence="8">
    <location>
        <begin position="525"/>
        <end position="599"/>
    </location>
</feature>
<evidence type="ECO:0000256" key="8">
    <source>
        <dbReference type="SAM" id="MobiDB-lite"/>
    </source>
</evidence>
<feature type="compositionally biased region" description="Basic residues" evidence="8">
    <location>
        <begin position="622"/>
        <end position="638"/>
    </location>
</feature>
<feature type="compositionally biased region" description="Polar residues" evidence="8">
    <location>
        <begin position="111"/>
        <end position="121"/>
    </location>
</feature>
<dbReference type="GO" id="GO:0006364">
    <property type="term" value="P:rRNA processing"/>
    <property type="evidence" value="ECO:0007669"/>
    <property type="project" value="UniProtKB-KW"/>
</dbReference>
<dbReference type="InterPro" id="IPR012173">
    <property type="entry name" value="Mpp10"/>
</dbReference>
<feature type="compositionally biased region" description="Basic residues" evidence="8">
    <location>
        <begin position="548"/>
        <end position="561"/>
    </location>
</feature>
<keyword evidence="5 7" id="KW-0687">Ribonucleoprotein</keyword>
<evidence type="ECO:0000256" key="3">
    <source>
        <dbReference type="ARBA" id="ARBA00022552"/>
    </source>
</evidence>
<evidence type="ECO:0000256" key="7">
    <source>
        <dbReference type="PIRNR" id="PIRNR017300"/>
    </source>
</evidence>
<evidence type="ECO:0000313" key="10">
    <source>
        <dbReference type="Proteomes" id="UP001627154"/>
    </source>
</evidence>
<comment type="similarity">
    <text evidence="6 7">Belongs to the MPP10 family.</text>
</comment>
<name>A0ABD2WT79_9HYME</name>
<evidence type="ECO:0000256" key="6">
    <source>
        <dbReference type="ARBA" id="ARBA00029455"/>
    </source>
</evidence>
<keyword evidence="2 7" id="KW-0690">Ribosome biogenesis</keyword>
<keyword evidence="4 7" id="KW-0539">Nucleus</keyword>
<evidence type="ECO:0000256" key="5">
    <source>
        <dbReference type="ARBA" id="ARBA00023274"/>
    </source>
</evidence>
<sequence>MRSKMDYQKIPSVLEKAEKIVEDNTKHPEAFLTPQDDVASKFTQVTKLLYDSIPSKDINALPELLTENFDYEQVFQQLELLNESQLNSFKVGKISKTLMDIKASKLPLSPTRPNDSPVSSETENDQDLEGDDDKEDLDNENEEEDNANHDDFEEENSDSDEESNDENLNSENIAVNPKKRKKSEVDDKFFKLDQLDEFLRNEDQKEYKKNKKSTESSDEDELGSVDMDMFKALDDEDGAEINYNDFFDNPESDEEDKPDKKKVRFDLGNEEDDNESDEDEQGSGFEDKDVEMDDDQNDDNNKEAPLSLFESNEASDEEESAPKSTLEIKQERLKKKIKHLEEAAISEKPWQLQGQVSAQSRPENSLLENYVEFDAGSRPALITTQETNISIEDIIIQRIKDKAWDDVVKKYKTIETPVEFKKKLVMNQEKSKESLAQIYENEYIKQREALNPEDPEERQEEEPKEHIEVKERMHALIKKLDALCNYHYTPKVAKPEVKIISNVPAVSMEEVAPVATTDATLLAPEEVRAKEKSAPLGETEKTKTDKKRERRKKKRKQHAHAVRAEKKAAQGYVSKSIKDLKGRNIVHAENDKNNEKPIKSSTAFFAKLQDQAKNAINLKTKSSAKKTKPILSAKKLKL</sequence>
<feature type="compositionally biased region" description="Acidic residues" evidence="8">
    <location>
        <begin position="268"/>
        <end position="281"/>
    </location>
</feature>
<reference evidence="9 10" key="1">
    <citation type="journal article" date="2024" name="bioRxiv">
        <title>A reference genome for Trichogramma kaykai: A tiny desert-dwelling parasitoid wasp with competing sex-ratio distorters.</title>
        <authorList>
            <person name="Culotta J."/>
            <person name="Lindsey A.R."/>
        </authorList>
    </citation>
    <scope>NUCLEOTIDE SEQUENCE [LARGE SCALE GENOMIC DNA]</scope>
    <source>
        <strain evidence="9 10">KSX58</strain>
    </source>
</reference>
<feature type="region of interest" description="Disordered" evidence="8">
    <location>
        <begin position="619"/>
        <end position="638"/>
    </location>
</feature>
<dbReference type="EMBL" id="JBJJXI010000072">
    <property type="protein sequence ID" value="KAL3396279.1"/>
    <property type="molecule type" value="Genomic_DNA"/>
</dbReference>
<dbReference type="PANTHER" id="PTHR17039">
    <property type="entry name" value="U3 SMALL NUCLEOLAR RIBONUCLEOPROTEIN PROTEIN MPP10"/>
    <property type="match status" value="1"/>
</dbReference>
<feature type="compositionally biased region" description="Acidic residues" evidence="8">
    <location>
        <begin position="451"/>
        <end position="460"/>
    </location>
</feature>
<evidence type="ECO:0000256" key="4">
    <source>
        <dbReference type="ARBA" id="ARBA00023242"/>
    </source>
</evidence>
<evidence type="ECO:0000313" key="9">
    <source>
        <dbReference type="EMBL" id="KAL3396279.1"/>
    </source>
</evidence>
<feature type="region of interest" description="Disordered" evidence="8">
    <location>
        <begin position="446"/>
        <end position="466"/>
    </location>
</feature>
<feature type="compositionally biased region" description="Acidic residues" evidence="8">
    <location>
        <begin position="122"/>
        <end position="165"/>
    </location>
</feature>
<proteinExistence type="inferred from homology"/>
<comment type="subcellular location">
    <subcellularLocation>
        <location evidence="1 7">Nucleus</location>
        <location evidence="1 7">Nucleolus</location>
    </subcellularLocation>
</comment>
<dbReference type="PIRSF" id="PIRSF017300">
    <property type="entry name" value="snoRNP_Mpp10"/>
    <property type="match status" value="1"/>
</dbReference>
<keyword evidence="3 7" id="KW-0698">rRNA processing</keyword>
<feature type="region of interest" description="Disordered" evidence="8">
    <location>
        <begin position="105"/>
        <end position="327"/>
    </location>
</feature>
<keyword evidence="10" id="KW-1185">Reference proteome</keyword>
<dbReference type="Pfam" id="PF04006">
    <property type="entry name" value="Mpp10"/>
    <property type="match status" value="1"/>
</dbReference>
<dbReference type="Proteomes" id="UP001627154">
    <property type="component" value="Unassembled WGS sequence"/>
</dbReference>
<protein>
    <recommendedName>
        <fullName evidence="7">U3 small nucleolar ribonucleoprotein protein MPP10</fullName>
    </recommendedName>
</protein>
<dbReference type="GO" id="GO:0034457">
    <property type="term" value="C:Mpp10 complex"/>
    <property type="evidence" value="ECO:0007669"/>
    <property type="project" value="UniProtKB-UniRule"/>
</dbReference>
<dbReference type="GO" id="GO:0005732">
    <property type="term" value="C:sno(s)RNA-containing ribonucleoprotein complex"/>
    <property type="evidence" value="ECO:0007669"/>
    <property type="project" value="UniProtKB-UniRule"/>
</dbReference>
<dbReference type="PANTHER" id="PTHR17039:SF0">
    <property type="entry name" value="U3 SMALL NUCLEOLAR RIBONUCLEOPROTEIN PROTEIN MPP10"/>
    <property type="match status" value="1"/>
</dbReference>
<comment type="caution">
    <text evidence="9">The sequence shown here is derived from an EMBL/GenBank/DDBJ whole genome shotgun (WGS) entry which is preliminary data.</text>
</comment>
<feature type="compositionally biased region" description="Acidic residues" evidence="8">
    <location>
        <begin position="288"/>
        <end position="298"/>
    </location>
</feature>